<dbReference type="EMBL" id="LAZR01032877">
    <property type="protein sequence ID" value="KKL49663.1"/>
    <property type="molecule type" value="Genomic_DNA"/>
</dbReference>
<organism evidence="1">
    <name type="scientific">marine sediment metagenome</name>
    <dbReference type="NCBI Taxonomy" id="412755"/>
    <lineage>
        <taxon>unclassified sequences</taxon>
        <taxon>metagenomes</taxon>
        <taxon>ecological metagenomes</taxon>
    </lineage>
</organism>
<dbReference type="AlphaFoldDB" id="A0A0F9CK08"/>
<sequence length="48" mass="5698">MTGINLNKRIRKIRNKKEKPKNFIEKSRRIGTVPKKDVFNVGKMKLPF</sequence>
<gene>
    <name evidence="1" type="ORF">LCGC14_2313270</name>
</gene>
<evidence type="ECO:0000313" key="1">
    <source>
        <dbReference type="EMBL" id="KKL49663.1"/>
    </source>
</evidence>
<accession>A0A0F9CK08</accession>
<comment type="caution">
    <text evidence="1">The sequence shown here is derived from an EMBL/GenBank/DDBJ whole genome shotgun (WGS) entry which is preliminary data.</text>
</comment>
<reference evidence="1" key="1">
    <citation type="journal article" date="2015" name="Nature">
        <title>Complex archaea that bridge the gap between prokaryotes and eukaryotes.</title>
        <authorList>
            <person name="Spang A."/>
            <person name="Saw J.H."/>
            <person name="Jorgensen S.L."/>
            <person name="Zaremba-Niedzwiedzka K."/>
            <person name="Martijn J."/>
            <person name="Lind A.E."/>
            <person name="van Eijk R."/>
            <person name="Schleper C."/>
            <person name="Guy L."/>
            <person name="Ettema T.J."/>
        </authorList>
    </citation>
    <scope>NUCLEOTIDE SEQUENCE</scope>
</reference>
<name>A0A0F9CK08_9ZZZZ</name>
<protein>
    <submittedName>
        <fullName evidence="1">Uncharacterized protein</fullName>
    </submittedName>
</protein>
<proteinExistence type="predicted"/>